<dbReference type="Pfam" id="PF02624">
    <property type="entry name" value="YcaO"/>
    <property type="match status" value="1"/>
</dbReference>
<gene>
    <name evidence="2" type="ORF">ROA7450_03828</name>
</gene>
<proteinExistence type="predicted"/>
<sequence>MHKSLSEPRAPYVYRAELSNHRFLDNEEEAFVIASGKGFDPQAAKVSAMGEAVERYAASSWGEEAVLRGAKAELDCAALDPHRLVLFAPDQYADLKYDPYQDTSDLGWVKMYALGSDQEIAAPALAVLMAYETKGDEPFLFPITSNGLAAGPTLADAVLGGAYEAVERDAFLATWLNKLPAVKIDPNDHPDPEVRKLVTSYGRREVALELYRLPTTNDVHVFMGIGVNQGQQDGPAAVVGLGADHDPIVAARGALIEICQVRPALRMRLHMPETQERLTRLLEDHTQVKELEDHDLLYAHPSMLGSFDFLRDQPAQSFDWVTPINSSAVEKLEQLTAALLSEGTDLLYTNLTSQDIARFGAHVARVVIPDYQPMHFGLSERRLAAQRLYQLPAQLGLGAETSRTTLNPLPHPLA</sequence>
<dbReference type="EMBL" id="FWFX01000016">
    <property type="protein sequence ID" value="SLN70225.1"/>
    <property type="molecule type" value="Genomic_DNA"/>
</dbReference>
<protein>
    <submittedName>
        <fullName evidence="2">YcaO-like family protein</fullName>
    </submittedName>
</protein>
<dbReference type="PANTHER" id="PTHR37809">
    <property type="entry name" value="RIBOSOMAL PROTEIN S12 METHYLTHIOTRANSFERASE ACCESSORY FACTOR YCAO"/>
    <property type="match status" value="1"/>
</dbReference>
<dbReference type="PANTHER" id="PTHR37809:SF1">
    <property type="entry name" value="RIBOSOMAL PROTEIN S12 METHYLTHIOTRANSFERASE ACCESSORY FACTOR YCAO"/>
    <property type="match status" value="1"/>
</dbReference>
<dbReference type="Gene3D" id="3.30.1330.230">
    <property type="match status" value="1"/>
</dbReference>
<feature type="domain" description="YcaO" evidence="1">
    <location>
        <begin position="36"/>
        <end position="414"/>
    </location>
</feature>
<dbReference type="Gene3D" id="3.30.160.660">
    <property type="match status" value="1"/>
</dbReference>
<dbReference type="InterPro" id="IPR027624">
    <property type="entry name" value="TOMM_cyclo_SagD"/>
</dbReference>
<dbReference type="OrthoDB" id="109999at2"/>
<dbReference type="PROSITE" id="PS51664">
    <property type="entry name" value="YCAO"/>
    <property type="match status" value="1"/>
</dbReference>
<evidence type="ECO:0000259" key="1">
    <source>
        <dbReference type="PROSITE" id="PS51664"/>
    </source>
</evidence>
<dbReference type="NCBIfam" id="TIGR03604">
    <property type="entry name" value="TOMM_cyclo_SagD"/>
    <property type="match status" value="1"/>
</dbReference>
<dbReference type="AlphaFoldDB" id="A0A1X7A6N9"/>
<evidence type="ECO:0000313" key="3">
    <source>
        <dbReference type="Proteomes" id="UP000193061"/>
    </source>
</evidence>
<name>A0A1X7A6N9_9RHOB</name>
<dbReference type="RefSeq" id="WP_159454104.1">
    <property type="nucleotide sequence ID" value="NZ_FWFX01000016.1"/>
</dbReference>
<dbReference type="Proteomes" id="UP000193061">
    <property type="component" value="Unassembled WGS sequence"/>
</dbReference>
<evidence type="ECO:0000313" key="2">
    <source>
        <dbReference type="EMBL" id="SLN70225.1"/>
    </source>
</evidence>
<dbReference type="Gene3D" id="3.30.40.250">
    <property type="match status" value="1"/>
</dbReference>
<reference evidence="2 3" key="1">
    <citation type="submission" date="2017-03" db="EMBL/GenBank/DDBJ databases">
        <authorList>
            <person name="Afonso C.L."/>
            <person name="Miller P.J."/>
            <person name="Scott M.A."/>
            <person name="Spackman E."/>
            <person name="Goraichik I."/>
            <person name="Dimitrov K.M."/>
            <person name="Suarez D.L."/>
            <person name="Swayne D.E."/>
        </authorList>
    </citation>
    <scope>NUCLEOTIDE SEQUENCE [LARGE SCALE GENOMIC DNA]</scope>
    <source>
        <strain evidence="2 3">CECT 7450</strain>
    </source>
</reference>
<keyword evidence="3" id="KW-1185">Reference proteome</keyword>
<accession>A0A1X7A6N9</accession>
<organism evidence="2 3">
    <name type="scientific">Roseovarius albus</name>
    <dbReference type="NCBI Taxonomy" id="1247867"/>
    <lineage>
        <taxon>Bacteria</taxon>
        <taxon>Pseudomonadati</taxon>
        <taxon>Pseudomonadota</taxon>
        <taxon>Alphaproteobacteria</taxon>
        <taxon>Rhodobacterales</taxon>
        <taxon>Roseobacteraceae</taxon>
        <taxon>Roseovarius</taxon>
    </lineage>
</organism>
<dbReference type="InterPro" id="IPR003776">
    <property type="entry name" value="YcaO-like_dom"/>
</dbReference>
<dbReference type="NCBIfam" id="TIGR00702">
    <property type="entry name" value="YcaO-type kinase domain"/>
    <property type="match status" value="1"/>
</dbReference>